<reference evidence="9 10" key="1">
    <citation type="submission" date="2024-03" db="EMBL/GenBank/DDBJ databases">
        <authorList>
            <person name="Brejova B."/>
        </authorList>
    </citation>
    <scope>NUCLEOTIDE SEQUENCE [LARGE SCALE GENOMIC DNA]</scope>
    <source>
        <strain evidence="9 10">CBS 14171</strain>
    </source>
</reference>
<dbReference type="InterPro" id="IPR020568">
    <property type="entry name" value="Ribosomal_Su5_D2-typ_SF"/>
</dbReference>
<dbReference type="Gene3D" id="3.30.230.70">
    <property type="entry name" value="GHMP Kinase, N-terminal domain"/>
    <property type="match status" value="1"/>
</dbReference>
<feature type="domain" description="Exoribonuclease phosphorolytic" evidence="8">
    <location>
        <begin position="203"/>
        <end position="236"/>
    </location>
</feature>
<evidence type="ECO:0000313" key="9">
    <source>
        <dbReference type="EMBL" id="CAK9441306.1"/>
    </source>
</evidence>
<evidence type="ECO:0000259" key="8">
    <source>
        <dbReference type="Pfam" id="PF03725"/>
    </source>
</evidence>
<dbReference type="InterPro" id="IPR050590">
    <property type="entry name" value="Exosome_comp_Rrp42_subfam"/>
</dbReference>
<feature type="domain" description="Exoribonuclease phosphorolytic" evidence="7">
    <location>
        <begin position="30"/>
        <end position="161"/>
    </location>
</feature>
<protein>
    <recommendedName>
        <fullName evidence="6">Ribosomal RNA-processing protein 42</fullName>
    </recommendedName>
</protein>
<dbReference type="InterPro" id="IPR015847">
    <property type="entry name" value="ExoRNase_PH_dom2"/>
</dbReference>
<dbReference type="InterPro" id="IPR036345">
    <property type="entry name" value="ExoRNase_PH_dom2_sf"/>
</dbReference>
<dbReference type="PANTHER" id="PTHR11097:SF8">
    <property type="entry name" value="EXOSOME COMPLEX COMPONENT RRP42"/>
    <property type="match status" value="1"/>
</dbReference>
<dbReference type="EMBL" id="OZ022410">
    <property type="protein sequence ID" value="CAK9441306.1"/>
    <property type="molecule type" value="Genomic_DNA"/>
</dbReference>
<dbReference type="PANTHER" id="PTHR11097">
    <property type="entry name" value="EXOSOME COMPLEX EXONUCLEASE RIBOSOMAL RNA PROCESSING PROTEIN"/>
    <property type="match status" value="1"/>
</dbReference>
<organism evidence="9 10">
    <name type="scientific">Lodderomyces beijingensis</name>
    <dbReference type="NCBI Taxonomy" id="1775926"/>
    <lineage>
        <taxon>Eukaryota</taxon>
        <taxon>Fungi</taxon>
        <taxon>Dikarya</taxon>
        <taxon>Ascomycota</taxon>
        <taxon>Saccharomycotina</taxon>
        <taxon>Pichiomycetes</taxon>
        <taxon>Debaryomycetaceae</taxon>
        <taxon>Candida/Lodderomyces clade</taxon>
        <taxon>Lodderomyces</taxon>
    </lineage>
</organism>
<dbReference type="GeneID" id="92210371"/>
<comment type="subcellular location">
    <subcellularLocation>
        <location evidence="1">Cytoplasm</location>
    </subcellularLocation>
    <subcellularLocation>
        <location evidence="2">Nucleus</location>
        <location evidence="2">Nucleolus</location>
    </subcellularLocation>
</comment>
<dbReference type="InterPro" id="IPR027408">
    <property type="entry name" value="PNPase/RNase_PH_dom_sf"/>
</dbReference>
<comment type="similarity">
    <text evidence="3">Belongs to the RNase PH family.</text>
</comment>
<keyword evidence="10" id="KW-1185">Reference proteome</keyword>
<dbReference type="Pfam" id="PF01138">
    <property type="entry name" value="RNase_PH"/>
    <property type="match status" value="1"/>
</dbReference>
<evidence type="ECO:0000256" key="4">
    <source>
        <dbReference type="ARBA" id="ARBA00022490"/>
    </source>
</evidence>
<keyword evidence="5" id="KW-0271">Exosome</keyword>
<dbReference type="SUPFAM" id="SSF54211">
    <property type="entry name" value="Ribosomal protein S5 domain 2-like"/>
    <property type="match status" value="1"/>
</dbReference>
<dbReference type="Pfam" id="PF03725">
    <property type="entry name" value="RNase_PH_C"/>
    <property type="match status" value="1"/>
</dbReference>
<proteinExistence type="inferred from homology"/>
<accession>A0ABP0ZV81</accession>
<evidence type="ECO:0000259" key="7">
    <source>
        <dbReference type="Pfam" id="PF01138"/>
    </source>
</evidence>
<keyword evidence="4" id="KW-0963">Cytoplasm</keyword>
<gene>
    <name evidence="9" type="ORF">LODBEIA_P51750</name>
</gene>
<dbReference type="Proteomes" id="UP001497383">
    <property type="component" value="Chromosome 6"/>
</dbReference>
<evidence type="ECO:0000256" key="3">
    <source>
        <dbReference type="ARBA" id="ARBA00006678"/>
    </source>
</evidence>
<dbReference type="RefSeq" id="XP_066832113.1">
    <property type="nucleotide sequence ID" value="XM_066975478.1"/>
</dbReference>
<evidence type="ECO:0000256" key="2">
    <source>
        <dbReference type="ARBA" id="ARBA00004604"/>
    </source>
</evidence>
<evidence type="ECO:0000256" key="1">
    <source>
        <dbReference type="ARBA" id="ARBA00004496"/>
    </source>
</evidence>
<name>A0ABP0ZV81_9ASCO</name>
<evidence type="ECO:0000313" key="10">
    <source>
        <dbReference type="Proteomes" id="UP001497383"/>
    </source>
</evidence>
<sequence>MILSPAEKDYLYQSLSQPQIVRPDARAVHQYRPLEATTSFLPGSNGSARIRLSDGSECIVSVKSKVVTSAKSASTSTTARPQLIDVDIDIVGIRDDSNYVANLRYQLLNLLQQNFPHEALRLTSRYAFKLFIDCIIISHSPYPLGLISFATYLALKTTKLPALISDVNDEEVAELPTFSDDWDNAQSVEELMREKQLGSSFQPPILITIGIIGDNLIFDPSIEEEQVLENGIIVSFYNGKVITPVMNTSFSSGGFKGFNKSLILKSVSLCNKYCPSITKALDTLVNQDGEGAEGSIF</sequence>
<evidence type="ECO:0000256" key="6">
    <source>
        <dbReference type="ARBA" id="ARBA00042523"/>
    </source>
</evidence>
<dbReference type="InterPro" id="IPR001247">
    <property type="entry name" value="ExoRNase_PH_dom1"/>
</dbReference>
<dbReference type="SUPFAM" id="SSF55666">
    <property type="entry name" value="Ribonuclease PH domain 2-like"/>
    <property type="match status" value="1"/>
</dbReference>
<evidence type="ECO:0000256" key="5">
    <source>
        <dbReference type="ARBA" id="ARBA00022835"/>
    </source>
</evidence>